<evidence type="ECO:0000256" key="2">
    <source>
        <dbReference type="ARBA" id="ARBA00022475"/>
    </source>
</evidence>
<evidence type="ECO:0000256" key="6">
    <source>
        <dbReference type="ARBA" id="ARBA00023157"/>
    </source>
</evidence>
<dbReference type="GO" id="GO:0005886">
    <property type="term" value="C:plasma membrane"/>
    <property type="evidence" value="ECO:0007669"/>
    <property type="project" value="UniProtKB-SubCell"/>
</dbReference>
<evidence type="ECO:0000256" key="1">
    <source>
        <dbReference type="ARBA" id="ARBA00004609"/>
    </source>
</evidence>
<evidence type="ECO:0000256" key="3">
    <source>
        <dbReference type="ARBA" id="ARBA00022622"/>
    </source>
</evidence>
<dbReference type="SUPFAM" id="SSF57302">
    <property type="entry name" value="Snake toxin-like"/>
    <property type="match status" value="1"/>
</dbReference>
<dbReference type="InterPro" id="IPR045860">
    <property type="entry name" value="Snake_toxin-like_sf"/>
</dbReference>
<evidence type="ECO:0000256" key="9">
    <source>
        <dbReference type="SAM" id="SignalP"/>
    </source>
</evidence>
<keyword evidence="7" id="KW-0325">Glycoprotein</keyword>
<sequence>MLMCGLKAVVNSLFVIFALSTATPYPGGFKCFTCEEASDNYECNRWAPDLYCPKESKYCYTSHKLDWSGNTLSVTKSCAALEDCVATGCSELDHEGNKVSGTDKLRPENTDNINNTSNTCCLSILIVTECSPLFMPVMLIYNISISSVKL</sequence>
<dbReference type="GO" id="GO:0090263">
    <property type="term" value="P:positive regulation of canonical Wnt signaling pathway"/>
    <property type="evidence" value="ECO:0007669"/>
    <property type="project" value="TreeGrafter"/>
</dbReference>
<feature type="signal peptide" evidence="9">
    <location>
        <begin position="1"/>
        <end position="22"/>
    </location>
</feature>
<keyword evidence="3" id="KW-0336">GPI-anchor</keyword>
<reference evidence="10" key="1">
    <citation type="submission" date="2025-08" db="UniProtKB">
        <authorList>
            <consortium name="Ensembl"/>
        </authorList>
    </citation>
    <scope>IDENTIFICATION</scope>
</reference>
<dbReference type="AlphaFoldDB" id="A0A8B9GX94"/>
<dbReference type="GO" id="GO:0098552">
    <property type="term" value="C:side of membrane"/>
    <property type="evidence" value="ECO:0007669"/>
    <property type="project" value="UniProtKB-KW"/>
</dbReference>
<evidence type="ECO:0000256" key="4">
    <source>
        <dbReference type="ARBA" id="ARBA00022729"/>
    </source>
</evidence>
<dbReference type="Proteomes" id="UP000694621">
    <property type="component" value="Unplaced"/>
</dbReference>
<keyword evidence="5" id="KW-0472">Membrane</keyword>
<dbReference type="InterPro" id="IPR039457">
    <property type="entry name" value="LYPD6-like"/>
</dbReference>
<evidence type="ECO:0000256" key="5">
    <source>
        <dbReference type="ARBA" id="ARBA00023136"/>
    </source>
</evidence>
<feature type="chain" id="PRO_5034561336" evidence="9">
    <location>
        <begin position="23"/>
        <end position="150"/>
    </location>
</feature>
<evidence type="ECO:0000313" key="11">
    <source>
        <dbReference type="Proteomes" id="UP000694621"/>
    </source>
</evidence>
<accession>A0A8B9GX94</accession>
<name>A0A8B9GX94_ASTMX</name>
<organism evidence="10 11">
    <name type="scientific">Astyanax mexicanus</name>
    <name type="common">Blind cave fish</name>
    <name type="synonym">Astyanax fasciatus mexicanus</name>
    <dbReference type="NCBI Taxonomy" id="7994"/>
    <lineage>
        <taxon>Eukaryota</taxon>
        <taxon>Metazoa</taxon>
        <taxon>Chordata</taxon>
        <taxon>Craniata</taxon>
        <taxon>Vertebrata</taxon>
        <taxon>Euteleostomi</taxon>
        <taxon>Actinopterygii</taxon>
        <taxon>Neopterygii</taxon>
        <taxon>Teleostei</taxon>
        <taxon>Ostariophysi</taxon>
        <taxon>Characiformes</taxon>
        <taxon>Characoidei</taxon>
        <taxon>Acestrorhamphidae</taxon>
        <taxon>Acestrorhamphinae</taxon>
        <taxon>Astyanax</taxon>
    </lineage>
</organism>
<keyword evidence="4 9" id="KW-0732">Signal</keyword>
<evidence type="ECO:0000256" key="7">
    <source>
        <dbReference type="ARBA" id="ARBA00023180"/>
    </source>
</evidence>
<comment type="subcellular location">
    <subcellularLocation>
        <location evidence="1">Cell membrane</location>
        <topology evidence="1">Lipid-anchor</topology>
        <topology evidence="1">GPI-anchor</topology>
    </subcellularLocation>
</comment>
<dbReference type="Pfam" id="PF16975">
    <property type="entry name" value="UPAR_LY6_2"/>
    <property type="match status" value="1"/>
</dbReference>
<keyword evidence="2" id="KW-1003">Cell membrane</keyword>
<dbReference type="PANTHER" id="PTHR31171">
    <property type="entry name" value="LY6/PLAUR DOMAIN-CONTAINING PROTEIN 6"/>
    <property type="match status" value="1"/>
</dbReference>
<protein>
    <submittedName>
        <fullName evidence="10">LY6/PLAUR domain containing 6</fullName>
    </submittedName>
</protein>
<evidence type="ECO:0000256" key="8">
    <source>
        <dbReference type="ARBA" id="ARBA00023288"/>
    </source>
</evidence>
<dbReference type="PANTHER" id="PTHR31171:SF0">
    <property type="entry name" value="LY6_PLAUR DOMAIN-CONTAINING PROTEIN 6"/>
    <property type="match status" value="1"/>
</dbReference>
<keyword evidence="6" id="KW-1015">Disulfide bond</keyword>
<dbReference type="Ensembl" id="ENSAMXT00005004358.1">
    <property type="protein sequence ID" value="ENSAMXP00005003819.1"/>
    <property type="gene ID" value="ENSAMXG00005002394.1"/>
</dbReference>
<evidence type="ECO:0000313" key="10">
    <source>
        <dbReference type="Ensembl" id="ENSAMXP00005003819.1"/>
    </source>
</evidence>
<dbReference type="GO" id="GO:0030550">
    <property type="term" value="F:acetylcholine receptor inhibitor activity"/>
    <property type="evidence" value="ECO:0007669"/>
    <property type="project" value="TreeGrafter"/>
</dbReference>
<keyword evidence="8" id="KW-0449">Lipoprotein</keyword>
<proteinExistence type="predicted"/>